<protein>
    <submittedName>
        <fullName evidence="1">Uncharacterized protein</fullName>
    </submittedName>
</protein>
<dbReference type="AlphaFoldDB" id="A0A4Y1QXQ0"/>
<name>A0A4Y1QXQ0_PRUDU</name>
<sequence>MVLKTKGAAHQVRENQKGVCFPTSDILAFRIVRD</sequence>
<organism evidence="1">
    <name type="scientific">Prunus dulcis</name>
    <name type="common">Almond</name>
    <name type="synonym">Amygdalus dulcis</name>
    <dbReference type="NCBI Taxonomy" id="3755"/>
    <lineage>
        <taxon>Eukaryota</taxon>
        <taxon>Viridiplantae</taxon>
        <taxon>Streptophyta</taxon>
        <taxon>Embryophyta</taxon>
        <taxon>Tracheophyta</taxon>
        <taxon>Spermatophyta</taxon>
        <taxon>Magnoliopsida</taxon>
        <taxon>eudicotyledons</taxon>
        <taxon>Gunneridae</taxon>
        <taxon>Pentapetalae</taxon>
        <taxon>rosids</taxon>
        <taxon>fabids</taxon>
        <taxon>Rosales</taxon>
        <taxon>Rosaceae</taxon>
        <taxon>Amygdaloideae</taxon>
        <taxon>Amygdaleae</taxon>
        <taxon>Prunus</taxon>
    </lineage>
</organism>
<reference evidence="1" key="1">
    <citation type="journal article" date="2019" name="Science">
        <title>Mutation of a bHLH transcription factor allowed almond domestication.</title>
        <authorList>
            <person name="Sanchez-Perez R."/>
            <person name="Pavan S."/>
            <person name="Mazzeo R."/>
            <person name="Moldovan C."/>
            <person name="Aiese Cigliano R."/>
            <person name="Del Cueto J."/>
            <person name="Ricciardi F."/>
            <person name="Lotti C."/>
            <person name="Ricciardi L."/>
            <person name="Dicenta F."/>
            <person name="Lopez-Marques R.L."/>
            <person name="Lindberg Moller B."/>
        </authorList>
    </citation>
    <scope>NUCLEOTIDE SEQUENCE</scope>
</reference>
<evidence type="ECO:0000313" key="1">
    <source>
        <dbReference type="EMBL" id="BBG96629.1"/>
    </source>
</evidence>
<dbReference type="EMBL" id="AP019298">
    <property type="protein sequence ID" value="BBG96629.1"/>
    <property type="molecule type" value="Genomic_DNA"/>
</dbReference>
<proteinExistence type="predicted"/>
<gene>
    <name evidence="1" type="ORF">Prudu_005486</name>
</gene>
<accession>A0A4Y1QXQ0</accession>